<dbReference type="InterPro" id="IPR018376">
    <property type="entry name" value="Enoyl-CoA_hyd/isom_CS"/>
</dbReference>
<dbReference type="InterPro" id="IPR001753">
    <property type="entry name" value="Enoyl-CoA_hydra/iso"/>
</dbReference>
<evidence type="ECO:0000256" key="7">
    <source>
        <dbReference type="ARBA" id="ARBA00038883"/>
    </source>
</evidence>
<dbReference type="PANTHER" id="PTHR11941:SF27">
    <property type="entry name" value="ETHYLMALONYL-COA DECARBOXYLASE"/>
    <property type="match status" value="1"/>
</dbReference>
<dbReference type="GO" id="GO:0006635">
    <property type="term" value="P:fatty acid beta-oxidation"/>
    <property type="evidence" value="ECO:0000318"/>
    <property type="project" value="GO_Central"/>
</dbReference>
<evidence type="ECO:0000256" key="2">
    <source>
        <dbReference type="ARBA" id="ARBA00005254"/>
    </source>
</evidence>
<dbReference type="OrthoDB" id="448450at2759"/>
<evidence type="ECO:0000256" key="10">
    <source>
        <dbReference type="ARBA" id="ARBA00042182"/>
    </source>
</evidence>
<evidence type="ECO:0000256" key="9">
    <source>
        <dbReference type="ARBA" id="ARBA00042052"/>
    </source>
</evidence>
<evidence type="ECO:0000313" key="14">
    <source>
        <dbReference type="EMBL" id="EDO35999.1"/>
    </source>
</evidence>
<keyword evidence="15" id="KW-1185">Reference proteome</keyword>
<dbReference type="PROSITE" id="PS00166">
    <property type="entry name" value="ENOYL_COA_HYDRATASE"/>
    <property type="match status" value="1"/>
</dbReference>
<reference evidence="14 15" key="1">
    <citation type="journal article" date="2007" name="Science">
        <title>Sea anemone genome reveals ancestral eumetazoan gene repertoire and genomic organization.</title>
        <authorList>
            <person name="Putnam N.H."/>
            <person name="Srivastava M."/>
            <person name="Hellsten U."/>
            <person name="Dirks B."/>
            <person name="Chapman J."/>
            <person name="Salamov A."/>
            <person name="Terry A."/>
            <person name="Shapiro H."/>
            <person name="Lindquist E."/>
            <person name="Kapitonov V.V."/>
            <person name="Jurka J."/>
            <person name="Genikhovich G."/>
            <person name="Grigoriev I.V."/>
            <person name="Lucas S.M."/>
            <person name="Steele R.E."/>
            <person name="Finnerty J.R."/>
            <person name="Technau U."/>
            <person name="Martindale M.Q."/>
            <person name="Rokhsar D.S."/>
        </authorList>
    </citation>
    <scope>NUCLEOTIDE SEQUENCE [LARGE SCALE GENOMIC DNA]</scope>
    <source>
        <strain evidence="15">CH2 X CH6</strain>
    </source>
</reference>
<evidence type="ECO:0000256" key="6">
    <source>
        <dbReference type="ARBA" id="ARBA00036541"/>
    </source>
</evidence>
<dbReference type="GO" id="GO:0004492">
    <property type="term" value="F:methyl/ethyl malonyl-CoA decarboxylase activity"/>
    <property type="evidence" value="ECO:0007669"/>
    <property type="project" value="UniProtKB-EC"/>
</dbReference>
<comment type="similarity">
    <text evidence="2 13">Belongs to the enoyl-CoA hydratase/isomerase family.</text>
</comment>
<evidence type="ECO:0000256" key="3">
    <source>
        <dbReference type="ARBA" id="ARBA00022490"/>
    </source>
</evidence>
<evidence type="ECO:0000256" key="8">
    <source>
        <dbReference type="ARBA" id="ARBA00039903"/>
    </source>
</evidence>
<evidence type="ECO:0000256" key="12">
    <source>
        <dbReference type="ARBA" id="ARBA00056546"/>
    </source>
</evidence>
<comment type="function">
    <text evidence="12">Decarboxylates ethylmalonyl-CoA, a potentially toxic metabolite, to form butyryl-CoA, suggesting it might be involved in metabolite proofreading. Acts preferentially on (S)-ethylmalonyl-CoA but also has some activity on the (R)-isomer. Also has methylmalonyl-CoA decarboxylase activity at lower level.</text>
</comment>
<comment type="subcellular location">
    <subcellularLocation>
        <location evidence="1">Cytoplasm</location>
        <location evidence="1">Cytosol</location>
    </subcellularLocation>
</comment>
<dbReference type="EC" id="4.1.1.94" evidence="7"/>
<keyword evidence="4" id="KW-0456">Lyase</keyword>
<dbReference type="PANTHER" id="PTHR11941">
    <property type="entry name" value="ENOYL-COA HYDRATASE-RELATED"/>
    <property type="match status" value="1"/>
</dbReference>
<sequence length="236" mass="25740">MSNPSRRNALTGHMMVRLAEVVDELEKWQAGKALILHGDAGTFVSGGDLSVLKEIHTPGEGEQMCYFMHKTFARLQRLPLISLAAIQGLAIGGGAEVALSCDYRLLSRTAEIKFVQARMGLTPGWGGGARLVQLVGRQKAMEILLQCKSMKLEESLMCGLVDGELPNDKDLVTSCTDWLAPYLRCSTSVIRAVKGVVSAGDSFQLDQALHVERSIFSTMWAGEAHDEALSKKIKHK</sequence>
<dbReference type="GO" id="GO:0005829">
    <property type="term" value="C:cytosol"/>
    <property type="evidence" value="ECO:0000318"/>
    <property type="project" value="GO_Central"/>
</dbReference>
<dbReference type="STRING" id="45351.A7SJU2"/>
<dbReference type="Pfam" id="PF00378">
    <property type="entry name" value="ECH_1"/>
    <property type="match status" value="1"/>
</dbReference>
<dbReference type="PhylomeDB" id="A7SJU2"/>
<dbReference type="FunFam" id="3.90.226.10:FF:000109">
    <property type="entry name" value="Enoyl-CoA hydratase, putative"/>
    <property type="match status" value="1"/>
</dbReference>
<dbReference type="eggNOG" id="KOG1680">
    <property type="taxonomic scope" value="Eukaryota"/>
</dbReference>
<accession>A7SJU2</accession>
<dbReference type="Proteomes" id="UP000001593">
    <property type="component" value="Unassembled WGS sequence"/>
</dbReference>
<evidence type="ECO:0000256" key="1">
    <source>
        <dbReference type="ARBA" id="ARBA00004514"/>
    </source>
</evidence>
<comment type="catalytic activity">
    <reaction evidence="6">
        <text>(2R)-ethylmalonyl-CoA + H(+) = butanoyl-CoA + CO2</text>
        <dbReference type="Rhea" id="RHEA:59540"/>
        <dbReference type="ChEBI" id="CHEBI:15378"/>
        <dbReference type="ChEBI" id="CHEBI:16526"/>
        <dbReference type="ChEBI" id="CHEBI:57371"/>
        <dbReference type="ChEBI" id="CHEBI:85316"/>
        <dbReference type="EC" id="4.1.1.94"/>
    </reaction>
    <physiologicalReaction direction="left-to-right" evidence="6">
        <dbReference type="Rhea" id="RHEA:59541"/>
    </physiologicalReaction>
</comment>
<comment type="catalytic activity">
    <reaction evidence="5">
        <text>(2S)-ethylmalonyl-CoA + H(+) = butanoyl-CoA + CO2</text>
        <dbReference type="Rhea" id="RHEA:32131"/>
        <dbReference type="ChEBI" id="CHEBI:15378"/>
        <dbReference type="ChEBI" id="CHEBI:16526"/>
        <dbReference type="ChEBI" id="CHEBI:57371"/>
        <dbReference type="ChEBI" id="CHEBI:60909"/>
        <dbReference type="EC" id="4.1.1.94"/>
    </reaction>
    <physiologicalReaction direction="left-to-right" evidence="5">
        <dbReference type="Rhea" id="RHEA:32132"/>
    </physiologicalReaction>
</comment>
<evidence type="ECO:0000256" key="4">
    <source>
        <dbReference type="ARBA" id="ARBA00023239"/>
    </source>
</evidence>
<dbReference type="CDD" id="cd06558">
    <property type="entry name" value="crotonase-like"/>
    <property type="match status" value="1"/>
</dbReference>
<protein>
    <recommendedName>
        <fullName evidence="8">Ethylmalonyl-CoA decarboxylase</fullName>
        <ecNumber evidence="7">4.1.1.94</ecNumber>
    </recommendedName>
    <alternativeName>
        <fullName evidence="10">Enoyl-CoA hydratase domain-containing protein 1</fullName>
    </alternativeName>
    <alternativeName>
        <fullName evidence="9">Methylmalonyl-CoA decarboxylase</fullName>
    </alternativeName>
</protein>
<evidence type="ECO:0000256" key="13">
    <source>
        <dbReference type="RuleBase" id="RU003707"/>
    </source>
</evidence>
<dbReference type="FunCoup" id="A7SJU2">
    <property type="interactions" value="468"/>
</dbReference>
<dbReference type="AlphaFoldDB" id="A7SJU2"/>
<dbReference type="SUPFAM" id="SSF52096">
    <property type="entry name" value="ClpP/crotonase"/>
    <property type="match status" value="1"/>
</dbReference>
<dbReference type="HOGENOM" id="CLU_009834_7_6_1"/>
<dbReference type="OMA" id="CLSGEMM"/>
<evidence type="ECO:0000313" key="15">
    <source>
        <dbReference type="Proteomes" id="UP000001593"/>
    </source>
</evidence>
<organism evidence="14 15">
    <name type="scientific">Nematostella vectensis</name>
    <name type="common">Starlet sea anemone</name>
    <dbReference type="NCBI Taxonomy" id="45351"/>
    <lineage>
        <taxon>Eukaryota</taxon>
        <taxon>Metazoa</taxon>
        <taxon>Cnidaria</taxon>
        <taxon>Anthozoa</taxon>
        <taxon>Hexacorallia</taxon>
        <taxon>Actiniaria</taxon>
        <taxon>Edwardsiidae</taxon>
        <taxon>Nematostella</taxon>
    </lineage>
</organism>
<proteinExistence type="inferred from homology"/>
<keyword evidence="3" id="KW-0963">Cytoplasm</keyword>
<dbReference type="KEGG" id="nve:5507440"/>
<dbReference type="InterPro" id="IPR029045">
    <property type="entry name" value="ClpP/crotonase-like_dom_sf"/>
</dbReference>
<evidence type="ECO:0000256" key="5">
    <source>
        <dbReference type="ARBA" id="ARBA00036343"/>
    </source>
</evidence>
<dbReference type="EMBL" id="DS469681">
    <property type="protein sequence ID" value="EDO35999.1"/>
    <property type="molecule type" value="Genomic_DNA"/>
</dbReference>
<gene>
    <name evidence="14" type="ORF">NEMVEDRAFT_v1g227269</name>
</gene>
<evidence type="ECO:0000256" key="11">
    <source>
        <dbReference type="ARBA" id="ARBA00047446"/>
    </source>
</evidence>
<comment type="catalytic activity">
    <reaction evidence="11">
        <text>(S)-methylmalonyl-CoA + H(+) = propanoyl-CoA + CO2</text>
        <dbReference type="Rhea" id="RHEA:61340"/>
        <dbReference type="ChEBI" id="CHEBI:15378"/>
        <dbReference type="ChEBI" id="CHEBI:16526"/>
        <dbReference type="ChEBI" id="CHEBI:57327"/>
        <dbReference type="ChEBI" id="CHEBI:57392"/>
        <dbReference type="EC" id="4.1.1.94"/>
    </reaction>
    <physiologicalReaction direction="left-to-right" evidence="11">
        <dbReference type="Rhea" id="RHEA:61341"/>
    </physiologicalReaction>
</comment>
<dbReference type="InParanoid" id="A7SJU2"/>
<name>A7SJU2_NEMVE</name>
<dbReference type="Gene3D" id="3.90.226.10">
    <property type="entry name" value="2-enoyl-CoA Hydratase, Chain A, domain 1"/>
    <property type="match status" value="1"/>
</dbReference>